<name>I0FEZ2_BORCA</name>
<dbReference type="EMBL" id="CP003451">
    <property type="protein sequence ID" value="AFI32048.1"/>
    <property type="molecule type" value="Genomic_DNA"/>
</dbReference>
<gene>
    <name evidence="1" type="ordered locus">Q7M_1292</name>
</gene>
<keyword evidence="1" id="KW-0614">Plasmid</keyword>
<dbReference type="Proteomes" id="UP000005212">
    <property type="component" value="Plasmid unnamed25"/>
</dbReference>
<protein>
    <submittedName>
        <fullName evidence="1">Uncharacterized protein</fullName>
    </submittedName>
</protein>
<evidence type="ECO:0000313" key="1">
    <source>
        <dbReference type="EMBL" id="AFI32048.1"/>
    </source>
</evidence>
<dbReference type="AlphaFoldDB" id="I0FEZ2"/>
<reference evidence="1 2" key="1">
    <citation type="journal article" date="2012" name="J. Bacteriol.">
        <title>Complete Genome Sequence of Borrelia crocidurae.</title>
        <authorList>
            <person name="Elbir H."/>
            <person name="Gimenez G."/>
            <person name="Robert C."/>
            <person name="Bergstrom S."/>
            <person name="Cutler S."/>
            <person name="Raoult D."/>
            <person name="Drancourt M."/>
        </authorList>
    </citation>
    <scope>NUCLEOTIDE SEQUENCE [LARGE SCALE GENOMIC DNA]</scope>
    <source>
        <strain evidence="1 2">Achema</strain>
        <plasmid evidence="2">unnamed25</plasmid>
    </source>
</reference>
<dbReference type="HOGENOM" id="CLU_3266574_0_0_12"/>
<dbReference type="KEGG" id="bcw:Q7M_1292"/>
<organism evidence="1 2">
    <name type="scientific">Borrelia crocidurae (strain Achema)</name>
    <dbReference type="NCBI Taxonomy" id="1155096"/>
    <lineage>
        <taxon>Bacteria</taxon>
        <taxon>Pseudomonadati</taxon>
        <taxon>Spirochaetota</taxon>
        <taxon>Spirochaetia</taxon>
        <taxon>Spirochaetales</taxon>
        <taxon>Borreliaceae</taxon>
        <taxon>Borrelia</taxon>
    </lineage>
</organism>
<geneLocation type="plasmid" evidence="2">
    <name>unnamed25</name>
</geneLocation>
<accession>I0FEZ2</accession>
<evidence type="ECO:0000313" key="2">
    <source>
        <dbReference type="Proteomes" id="UP000005212"/>
    </source>
</evidence>
<sequence length="41" mass="4927">MLLNADNGIFVLYNIKMLLYSEINNFLGLIFKKYFCTNDYR</sequence>
<reference evidence="2" key="2">
    <citation type="submission" date="2012-03" db="EMBL/GenBank/DDBJ databases">
        <title>Complete genome sequence of Borrelia crocidurae.</title>
        <authorList>
            <person name="Elbir H."/>
            <person name="Gimenez G."/>
            <person name="Robert C."/>
            <person name="Raoult D."/>
            <person name="Drancourt M."/>
        </authorList>
    </citation>
    <scope>NUCLEOTIDE SEQUENCE [LARGE SCALE GENOMIC DNA]</scope>
    <source>
        <strain evidence="2">Achema</strain>
        <plasmid evidence="2">unnamed25</plasmid>
    </source>
</reference>
<proteinExistence type="predicted"/>